<accession>A0A024QFB6</accession>
<organism evidence="2 3">
    <name type="scientific">Virgibacillus massiliensis</name>
    <dbReference type="NCBI Taxonomy" id="1462526"/>
    <lineage>
        <taxon>Bacteria</taxon>
        <taxon>Bacillati</taxon>
        <taxon>Bacillota</taxon>
        <taxon>Bacilli</taxon>
        <taxon>Bacillales</taxon>
        <taxon>Bacillaceae</taxon>
        <taxon>Virgibacillus</taxon>
    </lineage>
</organism>
<evidence type="ECO:0000313" key="3">
    <source>
        <dbReference type="Proteomes" id="UP000028875"/>
    </source>
</evidence>
<dbReference type="SUPFAM" id="SSF52833">
    <property type="entry name" value="Thioredoxin-like"/>
    <property type="match status" value="1"/>
</dbReference>
<dbReference type="InterPro" id="IPR036249">
    <property type="entry name" value="Thioredoxin-like_sf"/>
</dbReference>
<sequence length="97" mass="11071">MADPEVVVFVSNDNAECEKLLEHLRDWNVTYVTKNVNTDSGHMKELQENGIYGTPAMFINGEKEPILGFQKNKIKYRLGLANTDVSHYSSLFEGYEK</sequence>
<reference evidence="3" key="2">
    <citation type="submission" date="2014-05" db="EMBL/GenBank/DDBJ databases">
        <title>Draft genome sequence of Virgibacillus massiliensis Vm-5.</title>
        <authorList>
            <person name="Khelaifia S."/>
            <person name="Croce O."/>
            <person name="Lagier J.C."/>
            <person name="Raoult D."/>
        </authorList>
    </citation>
    <scope>NUCLEOTIDE SEQUENCE [LARGE SCALE GENOMIC DNA]</scope>
    <source>
        <strain evidence="3">Vm-5</strain>
    </source>
</reference>
<protein>
    <submittedName>
        <fullName evidence="2">Glutaredoxin-like protein, YruB-family</fullName>
    </submittedName>
</protein>
<dbReference type="OrthoDB" id="9795531at2"/>
<dbReference type="AlphaFoldDB" id="A0A024QFB6"/>
<comment type="caution">
    <text evidence="2">The sequence shown here is derived from an EMBL/GenBank/DDBJ whole genome shotgun (WGS) entry which is preliminary data.</text>
</comment>
<reference evidence="2 3" key="1">
    <citation type="submission" date="2014-03" db="EMBL/GenBank/DDBJ databases">
        <authorList>
            <person name="Urmite Genomes U."/>
        </authorList>
    </citation>
    <scope>NUCLEOTIDE SEQUENCE [LARGE SCALE GENOMIC DNA]</scope>
    <source>
        <strain evidence="2 3">Vm-5</strain>
    </source>
</reference>
<evidence type="ECO:0000259" key="1">
    <source>
        <dbReference type="Pfam" id="PF00462"/>
    </source>
</evidence>
<gene>
    <name evidence="2" type="ORF">BN990_03270</name>
</gene>
<proteinExistence type="predicted"/>
<dbReference type="RefSeq" id="WP_021288604.1">
    <property type="nucleotide sequence ID" value="NZ_BNER01000007.1"/>
</dbReference>
<evidence type="ECO:0000313" key="2">
    <source>
        <dbReference type="EMBL" id="CDQ40922.1"/>
    </source>
</evidence>
<feature type="domain" description="Glutaredoxin" evidence="1">
    <location>
        <begin position="6"/>
        <end position="62"/>
    </location>
</feature>
<dbReference type="InterPro" id="IPR002109">
    <property type="entry name" value="Glutaredoxin"/>
</dbReference>
<dbReference type="EMBL" id="CCDP010000002">
    <property type="protein sequence ID" value="CDQ40922.1"/>
    <property type="molecule type" value="Genomic_DNA"/>
</dbReference>
<dbReference type="STRING" id="1462526.BN990_03270"/>
<dbReference type="Gene3D" id="3.40.30.10">
    <property type="entry name" value="Glutaredoxin"/>
    <property type="match status" value="1"/>
</dbReference>
<keyword evidence="3" id="KW-1185">Reference proteome</keyword>
<dbReference type="Proteomes" id="UP000028875">
    <property type="component" value="Unassembled WGS sequence"/>
</dbReference>
<name>A0A024QFB6_9BACI</name>
<dbReference type="eggNOG" id="COG0695">
    <property type="taxonomic scope" value="Bacteria"/>
</dbReference>
<dbReference type="Pfam" id="PF00462">
    <property type="entry name" value="Glutaredoxin"/>
    <property type="match status" value="1"/>
</dbReference>